<feature type="signal peptide" evidence="1">
    <location>
        <begin position="1"/>
        <end position="32"/>
    </location>
</feature>
<dbReference type="EMBL" id="MN577573">
    <property type="protein sequence ID" value="QGT51002.1"/>
    <property type="molecule type" value="Genomic_DNA"/>
</dbReference>
<evidence type="ECO:0000256" key="1">
    <source>
        <dbReference type="SAM" id="SignalP"/>
    </source>
</evidence>
<protein>
    <submittedName>
        <fullName evidence="2">Uncharacterized protein</fullName>
    </submittedName>
</protein>
<name>A0A650ENJ7_9FIRM</name>
<evidence type="ECO:0000313" key="2">
    <source>
        <dbReference type="EMBL" id="QGT51002.1"/>
    </source>
</evidence>
<dbReference type="AlphaFoldDB" id="A0A650ENJ7"/>
<feature type="chain" id="PRO_5024991949" evidence="1">
    <location>
        <begin position="33"/>
        <end position="246"/>
    </location>
</feature>
<keyword evidence="1" id="KW-0732">Signal</keyword>
<organism evidence="2">
    <name type="scientific">uncultured Bacillota bacterium</name>
    <dbReference type="NCBI Taxonomy" id="344338"/>
    <lineage>
        <taxon>Bacteria</taxon>
        <taxon>Bacillati</taxon>
        <taxon>Bacillota</taxon>
        <taxon>environmental samples</taxon>
    </lineage>
</organism>
<sequence length="246" mass="27248">MKKKTLRIKKTALTLILSAGLLSSLAVGNTAAAEQSGVPVTKLYFVSPHDKNTAKLALIEKNKKKNANKNFDELLADMIGADAEKIRRERGNGKSLEEIATEHGVADDFRAAVMQKRNSQLEDLFRRGRISGKEFAEMYDNSDFIAVPAYEKQHHAKPNRQTDTGGDVAVLLAEVLGEAQETVQERLSAGETPWEIAQEAGRFSEYKDAVLEHLISTLDERVASGSLTREEADEYIADFEFEFAAM</sequence>
<gene>
    <name evidence="2" type="ORF">Firmicute1046_0780</name>
</gene>
<accession>A0A650ENJ7</accession>
<proteinExistence type="predicted"/>
<reference evidence="2" key="1">
    <citation type="journal article" date="2020" name="J. ISSAAS">
        <title>Lactobacilli and other gastrointestinal microbiota of Peromyscus leucopus, reservoir host for agents of Lyme disease and other zoonoses in North America.</title>
        <authorList>
            <person name="Milovic A."/>
            <person name="Bassam K."/>
            <person name="Shao H."/>
            <person name="Chatzistamou I."/>
            <person name="Tufts D.M."/>
            <person name="Diuk-Wasser M."/>
            <person name="Barbour A.G."/>
        </authorList>
    </citation>
    <scope>NUCLEOTIDE SEQUENCE</scope>
    <source>
        <strain evidence="2">LL40</strain>
    </source>
</reference>